<reference evidence="1" key="1">
    <citation type="submission" date="2014-09" db="EMBL/GenBank/DDBJ databases">
        <authorList>
            <person name="Magalhaes I.L.F."/>
            <person name="Oliveira U."/>
            <person name="Santos F.R."/>
            <person name="Vidigal T.H.D.A."/>
            <person name="Brescovit A.D."/>
            <person name="Santos A.J."/>
        </authorList>
    </citation>
    <scope>NUCLEOTIDE SEQUENCE</scope>
    <source>
        <tissue evidence="1">Shoot tissue taken approximately 20 cm above the soil surface</tissue>
    </source>
</reference>
<accession>A0A0A9H391</accession>
<reference evidence="1" key="2">
    <citation type="journal article" date="2015" name="Data Brief">
        <title>Shoot transcriptome of the giant reed, Arundo donax.</title>
        <authorList>
            <person name="Barrero R.A."/>
            <person name="Guerrero F.D."/>
            <person name="Moolhuijzen P."/>
            <person name="Goolsby J.A."/>
            <person name="Tidwell J."/>
            <person name="Bellgard S.E."/>
            <person name="Bellgard M.I."/>
        </authorList>
    </citation>
    <scope>NUCLEOTIDE SEQUENCE</scope>
    <source>
        <tissue evidence="1">Shoot tissue taken approximately 20 cm above the soil surface</tissue>
    </source>
</reference>
<proteinExistence type="predicted"/>
<dbReference type="EMBL" id="GBRH01167632">
    <property type="protein sequence ID" value="JAE30264.1"/>
    <property type="molecule type" value="Transcribed_RNA"/>
</dbReference>
<evidence type="ECO:0000313" key="1">
    <source>
        <dbReference type="EMBL" id="JAE30264.1"/>
    </source>
</evidence>
<name>A0A0A9H391_ARUDO</name>
<dbReference type="AlphaFoldDB" id="A0A0A9H391"/>
<sequence length="17" mass="1665">MNSSSVVDGSRSPPASS</sequence>
<organism evidence="1">
    <name type="scientific">Arundo donax</name>
    <name type="common">Giant reed</name>
    <name type="synonym">Donax arundinaceus</name>
    <dbReference type="NCBI Taxonomy" id="35708"/>
    <lineage>
        <taxon>Eukaryota</taxon>
        <taxon>Viridiplantae</taxon>
        <taxon>Streptophyta</taxon>
        <taxon>Embryophyta</taxon>
        <taxon>Tracheophyta</taxon>
        <taxon>Spermatophyta</taxon>
        <taxon>Magnoliopsida</taxon>
        <taxon>Liliopsida</taxon>
        <taxon>Poales</taxon>
        <taxon>Poaceae</taxon>
        <taxon>PACMAD clade</taxon>
        <taxon>Arundinoideae</taxon>
        <taxon>Arundineae</taxon>
        <taxon>Arundo</taxon>
    </lineage>
</organism>
<protein>
    <submittedName>
        <fullName evidence="1">ALDO4</fullName>
    </submittedName>
</protein>